<feature type="domain" description="Dystroglycan-type cadherin-like" evidence="4">
    <location>
        <begin position="5913"/>
        <end position="6009"/>
    </location>
</feature>
<dbReference type="PROSITE" id="PS00330">
    <property type="entry name" value="HEMOLYSIN_CALCIUM"/>
    <property type="match status" value="17"/>
</dbReference>
<feature type="compositionally biased region" description="Acidic residues" evidence="3">
    <location>
        <begin position="4874"/>
        <end position="4886"/>
    </location>
</feature>
<comment type="subcellular location">
    <subcellularLocation>
        <location evidence="1">Secreted</location>
    </subcellularLocation>
</comment>
<dbReference type="InterPro" id="IPR010566">
    <property type="entry name" value="Haemolys_ca-bd"/>
</dbReference>
<dbReference type="PANTHER" id="PTHR38340">
    <property type="entry name" value="S-LAYER PROTEIN"/>
    <property type="match status" value="1"/>
</dbReference>
<proteinExistence type="predicted"/>
<dbReference type="Pfam" id="PF00353">
    <property type="entry name" value="HemolysinCabind"/>
    <property type="match status" value="22"/>
</dbReference>
<dbReference type="InterPro" id="IPR013783">
    <property type="entry name" value="Ig-like_fold"/>
</dbReference>
<dbReference type="Proteomes" id="UP000027647">
    <property type="component" value="Unassembled WGS sequence"/>
</dbReference>
<evidence type="ECO:0000313" key="5">
    <source>
        <dbReference type="EMBL" id="KEO89373.1"/>
    </source>
</evidence>
<feature type="region of interest" description="Disordered" evidence="3">
    <location>
        <begin position="4865"/>
        <end position="4909"/>
    </location>
</feature>
<dbReference type="PANTHER" id="PTHR38340:SF1">
    <property type="entry name" value="S-LAYER PROTEIN"/>
    <property type="match status" value="1"/>
</dbReference>
<name>A0A074MBZ4_ERYLO</name>
<dbReference type="Gene3D" id="3.40.50.1820">
    <property type="entry name" value="alpha/beta hydrolase"/>
    <property type="match status" value="1"/>
</dbReference>
<keyword evidence="6" id="KW-1185">Reference proteome</keyword>
<feature type="domain" description="Dystroglycan-type cadherin-like" evidence="4">
    <location>
        <begin position="6495"/>
        <end position="6591"/>
    </location>
</feature>
<dbReference type="InterPro" id="IPR018247">
    <property type="entry name" value="EF_Hand_1_Ca_BS"/>
</dbReference>
<organism evidence="5 6">
    <name type="scientific">Erythrobacter longus</name>
    <dbReference type="NCBI Taxonomy" id="1044"/>
    <lineage>
        <taxon>Bacteria</taxon>
        <taxon>Pseudomonadati</taxon>
        <taxon>Pseudomonadota</taxon>
        <taxon>Alphaproteobacteria</taxon>
        <taxon>Sphingomonadales</taxon>
        <taxon>Erythrobacteraceae</taxon>
        <taxon>Erythrobacter/Porphyrobacter group</taxon>
        <taxon>Erythrobacter</taxon>
    </lineage>
</organism>
<feature type="domain" description="Dystroglycan-type cadherin-like" evidence="4">
    <location>
        <begin position="6107"/>
        <end position="6203"/>
    </location>
</feature>
<dbReference type="Pfam" id="PF17963">
    <property type="entry name" value="Big_9"/>
    <property type="match status" value="4"/>
</dbReference>
<dbReference type="SUPFAM" id="SSF51120">
    <property type="entry name" value="beta-Roll"/>
    <property type="match status" value="21"/>
</dbReference>
<dbReference type="eggNOG" id="COG2304">
    <property type="taxonomic scope" value="Bacteria"/>
</dbReference>
<dbReference type="SUPFAM" id="SSF49313">
    <property type="entry name" value="Cadherin-like"/>
    <property type="match status" value="8"/>
</dbReference>
<evidence type="ECO:0000256" key="1">
    <source>
        <dbReference type="ARBA" id="ARBA00004613"/>
    </source>
</evidence>
<feature type="domain" description="Dystroglycan-type cadherin-like" evidence="4">
    <location>
        <begin position="6204"/>
        <end position="6300"/>
    </location>
</feature>
<evidence type="ECO:0000259" key="4">
    <source>
        <dbReference type="SMART" id="SM00736"/>
    </source>
</evidence>
<dbReference type="Gene3D" id="2.60.40.2810">
    <property type="match status" value="5"/>
</dbReference>
<dbReference type="InterPro" id="IPR015919">
    <property type="entry name" value="Cadherin-like_sf"/>
</dbReference>
<dbReference type="PRINTS" id="PR00313">
    <property type="entry name" value="CABNDNGRPT"/>
</dbReference>
<reference evidence="5 6" key="1">
    <citation type="submission" date="2014-04" db="EMBL/GenBank/DDBJ databases">
        <title>A comprehensive comparison of genomes of Erythrobacter spp. strains.</title>
        <authorList>
            <person name="Zheng Q."/>
        </authorList>
    </citation>
    <scope>NUCLEOTIDE SEQUENCE [LARGE SCALE GENOMIC DNA]</scope>
    <source>
        <strain evidence="5 6">DSM 6997</strain>
    </source>
</reference>
<feature type="domain" description="Dystroglycan-type cadherin-like" evidence="4">
    <location>
        <begin position="6301"/>
        <end position="6397"/>
    </location>
</feature>
<feature type="domain" description="Dystroglycan-type cadherin-like" evidence="4">
    <location>
        <begin position="6010"/>
        <end position="6106"/>
    </location>
</feature>
<dbReference type="Gene3D" id="2.150.10.10">
    <property type="entry name" value="Serralysin-like metalloprotease, C-terminal"/>
    <property type="match status" value="18"/>
</dbReference>
<dbReference type="InterPro" id="IPR011049">
    <property type="entry name" value="Serralysin-like_metalloprot_C"/>
</dbReference>
<dbReference type="InterPro" id="IPR006644">
    <property type="entry name" value="Cadg"/>
</dbReference>
<feature type="compositionally biased region" description="Low complexity" evidence="3">
    <location>
        <begin position="5109"/>
        <end position="5123"/>
    </location>
</feature>
<feature type="region of interest" description="Disordered" evidence="3">
    <location>
        <begin position="3305"/>
        <end position="3342"/>
    </location>
</feature>
<dbReference type="GO" id="GO:0005576">
    <property type="term" value="C:extracellular region"/>
    <property type="evidence" value="ECO:0007669"/>
    <property type="project" value="UniProtKB-SubCell"/>
</dbReference>
<dbReference type="Pfam" id="PF17892">
    <property type="entry name" value="Cadherin_5"/>
    <property type="match status" value="10"/>
</dbReference>
<feature type="domain" description="Dystroglycan-type cadherin-like" evidence="4">
    <location>
        <begin position="6398"/>
        <end position="6494"/>
    </location>
</feature>
<keyword evidence="2" id="KW-0964">Secreted</keyword>
<evidence type="ECO:0000256" key="2">
    <source>
        <dbReference type="ARBA" id="ARBA00022525"/>
    </source>
</evidence>
<gene>
    <name evidence="5" type="ORF">EH31_12045</name>
</gene>
<dbReference type="GO" id="GO:0016020">
    <property type="term" value="C:membrane"/>
    <property type="evidence" value="ECO:0007669"/>
    <property type="project" value="InterPro"/>
</dbReference>
<dbReference type="InterPro" id="IPR018511">
    <property type="entry name" value="Hemolysin-typ_Ca-bd_CS"/>
</dbReference>
<dbReference type="InterPro" id="IPR041690">
    <property type="entry name" value="Cadherin_5"/>
</dbReference>
<dbReference type="NCBIfam" id="NF012211">
    <property type="entry name" value="tand_rpt_95"/>
    <property type="match status" value="21"/>
</dbReference>
<dbReference type="InterPro" id="IPR029058">
    <property type="entry name" value="AB_hydrolase_fold"/>
</dbReference>
<dbReference type="eggNOG" id="COG5153">
    <property type="taxonomic scope" value="Bacteria"/>
</dbReference>
<evidence type="ECO:0000256" key="3">
    <source>
        <dbReference type="SAM" id="MobiDB-lite"/>
    </source>
</evidence>
<protein>
    <recommendedName>
        <fullName evidence="4">Dystroglycan-type cadherin-like domain-containing protein</fullName>
    </recommendedName>
</protein>
<dbReference type="OrthoDB" id="8335338at2"/>
<dbReference type="SUPFAM" id="SSF53474">
    <property type="entry name" value="alpha/beta-Hydrolases"/>
    <property type="match status" value="1"/>
</dbReference>
<evidence type="ECO:0000313" key="6">
    <source>
        <dbReference type="Proteomes" id="UP000027647"/>
    </source>
</evidence>
<dbReference type="PROSITE" id="PS00018">
    <property type="entry name" value="EF_HAND_1"/>
    <property type="match status" value="1"/>
</dbReference>
<dbReference type="Gene3D" id="2.60.40.10">
    <property type="entry name" value="Immunoglobulins"/>
    <property type="match status" value="8"/>
</dbReference>
<comment type="caution">
    <text evidence="5">The sequence shown here is derived from an EMBL/GenBank/DDBJ whole genome shotgun (WGS) entry which is preliminary data.</text>
</comment>
<dbReference type="Pfam" id="PF05345">
    <property type="entry name" value="He_PIG"/>
    <property type="match status" value="8"/>
</dbReference>
<dbReference type="GO" id="GO:0005509">
    <property type="term" value="F:calcium ion binding"/>
    <property type="evidence" value="ECO:0007669"/>
    <property type="project" value="InterPro"/>
</dbReference>
<dbReference type="STRING" id="1044.EH31_12045"/>
<dbReference type="RefSeq" id="WP_034960517.1">
    <property type="nucleotide sequence ID" value="NZ_JMIW01000005.1"/>
</dbReference>
<feature type="region of interest" description="Disordered" evidence="3">
    <location>
        <begin position="5100"/>
        <end position="5123"/>
    </location>
</feature>
<dbReference type="InterPro" id="IPR001343">
    <property type="entry name" value="Hemolysn_Ca-bd"/>
</dbReference>
<sequence>MNFTDEQKRQLFLTILAMDSYNRGYGPSVSGLADSGAIGEAEILTLPDTVSAGWEEAGFYAIAYNWNGEHVVSYRGSDNFAGQLTLASVFDGTFGQGGDVVNGYGVAFGIPDGPQATLAIEFYRAVADTLGKSDSLNAANITLTGHSLGAGLAGLVAGVYNRPGFFVDPMQFGNAIDNAFLKLDPTNTDANPFEPYSYDPAFAELVYGDVTQSWSRNQADEFSGVVIPDAFGGIGANNLDAARRRTQGIVPTGAELRDLEFAVNTGATTTDRNKVGQLHNDALIVMRLFSEGLVSSEGRDPQAWQQISDLLVTSLFDEDVGLASGASAFDFSGQDRSGTMRTAIAYSALGEEGDHTSRPFGNTGVNSLFDDTNDLADAIAVQTTGILDQTVDYQFKLFSLDPTVPLKEALSNIAVQYAGALALYDVEAEDVIAFSEGGGFDEILDGRDGVLDLNDEQTILAVDFSDTLWRDVLLQGNSEAYPQNEQGGFDRIDPIGEQNIREAFFAQSDEIDDDLAGLVEAAFGLPGAIDEEFLARLAQEAWDASTAKIFNKLHFQLRDGGGEIRLDERPYDRGPLTGDDSNVDVYIGAAGEDTVFGTSGNDFLILENGDDTAYTFSGRDLVIGGAGDDTIVNYVVAESAATDLDNETDFFFGQRVNAGLSENFLAWLNGPSSGILESTEELGDQFDVFAEDVVRYSVAEDFGPDGLGIGTSLAEKGVELVNLERTTFGETDALRATVKDLNSGKTSSDILVNIDVIELSERAETVEVTDALSELPIVLDLGDVQTGDVTSEDYDTISFAKRSEGVFTANGAIRDWGNNPDNRVILGSFQVLAELLATATGAIFKAAFTPAAELHFRGAENVTLSNQDDLYFGGNITSLLGLDSDFFGTPNHPGYGKISGGEGEDVIVHYGPRFVFEDEYIDVEQQALADARDEALANGKQYDGEEPDPDAARAGADLQLVVDGGADDDRIFVLGGEAAIVVGGEGTDLLYNGSFKGQLFGDGRDGRGAVAGERDIFWWSAGSFIMDAGKNDRLQLFGLPLIGGTNEQYFGRSLEKGVARDFFIPWVTYGLTSTNQLLVESSFSGVDLDPAMTEDEILEVAQVVQNWESGDLGIEFSIFGAGEETSLLFALFQYVGDFARAGIRFAKSLFWRPEDDPLVLDLNGDGFVSKGLGAVYWDNDEDGFGERSGWLSGEDGFLVHDADGDGNITASELFGGPGLSGFTELSDWDTTGDNIVDANDVGFGDLQIWRDANENGITDAGELHALAAFDITAFSLNAQPTNLITANGTTIRAESFFARSDGTTGGLGELIFEIDPSDTQYQGDARVASYAPEGTAGLPINAFGYGITTDLAVAASNDLELAQLIENTAAGMTVPDLDVLRDQARGVLGAWARSHADSLELGAALVGTDGSLIDFAVYNEDESGGFWTLNSGADVLSADGSVIARASFEDVLTQTTPGGATWQAIQGWTPSSRDFTPENRLETAYLVSTIGAATVLDYAIRQSDGQGEYWTLASGNDVLSADGSVIARASLEDIMAQGSAEGTAWRMEEFADPIPDAGFDRAAFNIRDGVVVDYSIWIDDGNGLFAVWASVFEQALESQERFGPNSFGLRGFELDLDNLPDADNSDDSVVRVEIMSLDEIQYAFASGGETFRPELFVAQSASDNTLSYDFDIDETKEFAGTLAESYLAIGRAMAVRIASQGGLAQYFEGVQYDAASDTFQATSNRELIPLFTAILADAPAGADETVDYLRDWDRVLQTVYPDFKRNGNGPRSQAFLMQMIVAGFENSPVDASFLQVAEALSINEERVLIAETGSEDVVGTRGDDLIYIADGAASARGGLGSDVYIIGRDFGEVLIEDVEPILQPGASDYLRFAHLTPDDVFVTKDGADLIIQEIGTENILTLKNQFEGRWPSFLGGDYSDNTEIVEINFADGTAWDLVDMAYAASHPLDTADVVFGTDAIDVLDGGAGNDILRGGGDGDLYIFDYGYGEDRIIDAETNPFREALDLVVFGDGIDADLLSFERIGSSNDLIIHLLDEDGMRTGDILTIEGQFFQQDAFITTLKPNRIEILAFEDGTFLDEQGIRDRVVAEARTDGEDAIWAFDEAETLDGGAGNDLLVGQDGADTYIFARGYDDDVIQDRSFEVGIGVEETVNTLRLQGINAADIEILREPGSPTISLRIKDTGETVTLKNQFEVTFAFFIVWRDNVDLIQFGDGTVWDQDRLGREVLALERTDGDDTIIGFDWSDTLDGGAGNDRLEGGLFNDTYIFREGYGHDTVFDSGGSNHPLLPRGFDRLDLRGIDLVDVEFSRRANDLTLTLRSTGESVTLEGQYDRLGDTVIEELRFNGLAVDWEDLGADDIDLIGTSGDDTLIGTHYAERIDGRGGNDILIGSSDGDTYIFDIGYGQDVINDRIDAGAYRAADTIEFGANVQFADVRFTKEGNDLFISIEGFTDTLRVLDQFGSVLSGVENFVFADGNSLTIEDVEEQLQIAGGTRGDNILDAIDDRPNILDGRQGDDQLNGGSLSDTYLFGVEYGFDTITEKLDSESDSGAVDRVVFGRLVSPEDVVFRADGLDLIVTIPSSGEQLTIVDGLGNRQIEEFDFFDGTVWGQAEIRAAIVRGTDADDLLIGFDNSDEVIAGGLGNDLLVGKAGNDTYRFGIGDGLDAIEDSAGVDRIELGEGISADMLRFSQVDEGLLIRFDGLEDSLLIRGGLDPASAIETIVLADGFEFEFEDVRSFVLAGQATVNDDIITGFANRADRLEGGAGNDELLGLTGDDFYVVGENPGLDIISDTGGLDRVRFTVGRSDAVSIRRINPGTGDIAISFEGLDGETIIRSAFANSSAIEEFEFADGVVLSNDDIRARLIEAVASDGNDLIQGFEDANAPAATFAGGRGDDILIGQANGDTFVFRRGDGNDVIIDQGTGTDTLRIEGYAPEELTFELLYEGSTDVLITFAGEEDRIILRGQSGSNTLGVEQIAFSDGNVISRSDIDDFLNPGGPFAFTDGDDTINGSTSSDVLQGGAGNDTINANLGSDRIIGGTGNDSLFGGSQPDTYVFNLGDGQDRIRDARTNLQNRNTPGDDTIEFGDGIDFSMLSFSTSGSDIIIDIVGTGDRLTIVGGFRNPTGRFETTIQFFTFADGTTVPYSDVADVLVASTDGDDTIRDEVFGSVIDGGLGDDFIDGNIGADTLIGGKGNDRLEGGSQNDTYIFNLGDGQDLIKDERNNLSNANVPGNDTLQFGPGIDPSMLRFSSSGRTLIIDIDGSSDRIRIANGVGPTTTGRFETVIQFYTFADGTTLTFDEVIALVDNSGQGQELTGSETSDTLSGSDGDDTISGLGGDDTLDGGHDNDTIDGGEGNDTLIGGGGLDTLIDASGDETYIFNIGDGRNTIIDSDGTDVVQFGAGITQADLRVEATPSDLIVYVGVEGERIIVSGAITDEARRIETFEFADGSSQTYDEIASLAYFTTVGDGDFDLTDGDDTFVGDDRSNTVSGLAGDDSIDGGDRDDTLAGDAGNDTIIGGFGNDTLRGGADDDILDGGLGDDRLEGGSENDTYIWRRGGGQDTILDSGGVDVIELAADIGPRNLIVVRSGTSDLQLRLVGSDDRLTIQNALSNAANQVEIVRFADGTEITHDDMVAFATLGTPGDDVYQGLSTGETLAGAAGNDRIFGNGGDDILRGDAGNDRVDGGSGNDTITGGTGNDLLQGGSDDDAYIYAAGDGRDIVRDASGVDSIQISGLTSVDLTTRRFEAGNDDLLLDFGNGSSILIIGGLEAATAVESITFVDSGETLTQADLVSRAISDLASDDGDTIIGTDLADELTGGAGNDVLAGGLGDDIYRFNLGDGIDRIVDTGGTADRIIFADFSAADITDLFRSPPAGDDLIITFSSGDTAILAGALADGEEGVDLIEFSDGTTITPDELRADLIAGFNTPSAAQIYGFSGNDTLAGGAGEDALFGLFGDDTYIYRAGDGNDLIEDNGGGNDRIIIEGYASTDVRLSRLFYASTGVALNFIGAPADSLTIINLISEGEDRIETIEFAEDGVVWDFATIEALVGNNAPIVNPDGFQDVVQGTVLAIDSESLLGNDFDADGDPLAIQSVGEVVGGSATFLPDGTIEFTSDPEFTGFASVAYLVTDGRQGVTEASVTVRVRPEAIANDDSGISVNEDETLIIRDRDLLANDVDGDRFEVSQVKDAVGGTVSLSSSGDITFTPFAEFNGEASFVYVANTPDGGRDEANVTIDVLPVNDAPIARNDATGFTTDEGVPITINRDQVQAVLDNDSDIDGDTLTIAGVSGDGNVDAILNDDGSVLISPIGDFFGSASFTYFIDDGAGGTASATASLVVDPVNDVPVTQADSFVIDEDNPLFISGELLTDNDFDPDGTPVVISAVRSAIGGDVELFENNTILFTPDRNFFGEAGFTYVVDDGQGGVTSQTVSITVNPINDAPVTRDDRPFGIGSVSGLITNQDQVLVIDPATILANDFDIEGDAISIETVTGGVNGDVELRDDGLIYFTPDENYWGFANFRYVISDPEGLVDDGNVSVYFRPTGNVAPVAVDYVATGVEDQPLIITREQLLANDFDPNGDAIELVQVRSLGASADEFADFYFNDDGDLVIEPIADLPASGTLLYTISDGVFTDEGRIDVDFTPVDDAPTADDDEDIESGLGRPVVIRISDLTANDFDIDQSAWLPNGGFVNRFGSDNLEILDTLTSTEGTASIYGDEFIVIEIDPAFSGDLTLGYTLSDETGLTDTADVATTVRDNRDLIIEGSELRDLLIGSAEGETLVGFGGVDDLFGREGDDILRGGDGADLLDGGEGFDIADFSDSEVALRVDINSRIGQGGFAQGDELISIEGLIGGQGSDQLFGTDEFNTIAGGAGNDFIDGRDGDDELSGGEGDDSIVGAEGADSIDGGEGSDTADYSDSLDPVVIDLAAGTASGGDAAGDTLVSIENLIGTVGADSLTGDDEANFLNGGRGADTILAGGGDDLIEGGRDGDIIDGGEGVDTARYWLSETGITIDLGAGTASGGDAEGDQITNVENIIGSAHDDTITGDAEDNVIAGLGGADELDGGDGVDTLDYSDSVGGIAIDLGAGTGSAGDAAGDTVSNFENVRGSRFSDDITGDGSDNLLDGSLGDDTLSGGGGSDRYILARGSGSDIINEGTALTDSDVLEIVGDFAPDAVSVYADGDDLIVELEQAEGIGSDMVRITDHFIGDGTGIETLVFGDGTVWDRATIDASAGAGRLQAESDIVRLVDEDVAFTFAASDLLVNDIATDNAVLSVVSVEAISGGSVTLNDDDTITFLGEENFNGDAFFRYRMTDGTGRVSSAVVEVNVRPVNDAPVAVDDDGGYVVDEDGSVSIPFAWLLANDSDIDGDTLTINGFEEVDGGNGTATIEAAGFVTFRPDADYNGAAAFRYRLSDGNGGFDFATVTVEVLPVNDAPRPQSDNASVRSGMDVLISAASLLANDFDLEGDNFSFAGIGEGVNGTAALEIIDGAQFIRFTPDADFEGSASFSYSVVEEGTGLVGTASVNVTVLPANDPPVARGETFDGLEDTPLVITQAELLANDTDPNGDTLFVSRLDEFPEQGSVAFDDDGNIVFTPAPDYNGPASFKYWVSDGEFEDEATASIEVSPINDAPVVVDDEGPFIGDEDKVFVIRAADVFGNDSDPEGDVLEFAEFETDIGTIELDGGNLLLTPPLNYNGTITVRYRARDDKGAISEDFATVTVEISDIADAPETVADSFTIAEDTPLELVAADLIGNDTDVDSTELTLVAVENALGGAVSLVDGVVTFTPNPDFFGTATFEYLVTDGDTNPVTGTVTIEVTPVNDAARVTGDSFASDEDVALNLAPSAFLANDIDPDGDTITITSVTAITEGASAVIEDDGTITLTPPANESGQIRFEYTVSDGTVESTAQVSVFVAAVNDAPVLDAELTDLTSTEDTAFSFAIETGNFSDVDSSPLAFSATLEDGSPLPDWLMFDGVNLTGTPPQHFNGTLNITVSASDGEFSASDTFALTIDPVNDAPMLVQMLPDVWSDEDASVSVALPADAFVDVDGDALTLTATLSDGSALPDWLTFDGETFEGTPPQDFNGNLELTVTASDGEFTAEDTFTLSIDPVNDAPVLVQALSDVTSQEDASINIDVPTDTFTDVEGDALALTATLSDGSELPAWLSFDGTAFTGTPPQDFNGSLGLTVTASDGELSVSDSFTLTIDPVNDAPILVQDIGDANTAEDTSFAFAIPAETFADVDGDALTLTATLSDGSELPDWISFDGVEFTGTPPENFFGLVGLTVTASDGEFSVSDNFTLQIASVNDAPELLQGIANAFAPEDTAISIALPANTFVDIDGDALTLTATLSDGSPLPDWLSFDGNAFTGTPPQDFNGAFDLTVTASDGALSASDTFTLTIDPVNDAPTLVQALPDVSFAEDTAISVAVPAETFADVDGPALTITARLADGSDLPDWLAFDGATFTGTPPQDFNGALDLTVTASDGELTADAAFTLTVDPVNDAPVLTQALADVSSDEDAAISLALPADTFADVDGDALTLSATLSDGAPLPNWLTFDGATFTGTPPQDFNGASDLTVTASDGEFSVSDTFTLTIDPVNDAPTLVQATPDVEANVGDALTIDFTNGVFADVDGDALTFNAGLSDGSGLPSWLTFTGGILASDSVPAETGDYAITVTASDGQASVSDSFVLTVIGGNTAPVAEDDGVFVTTANRTLAIDPNTLFENDVDAQGDALTLVSVQDASIGEVSVDTDGNIIYIPDAVYVGEATFTYTVTDGEFTSTATVTIDIDPSDAFDGFRQGNDNNNFLFGSLFGRNRIFGAGGNDRIFGGFASDELAGGDGNDRIFGLWGNDDLYGGQGDDALYGGFGFDTAHLLGDRADYQIFTSGGFFNVTQTVDLNTAVDGDDGVDTLISIEQLEFKDGVTLNIASPIILDLAGDGVQTVSAAESDALFDLDGDGLADNTSWIGGNDAFLFLDRDGNGTVSGAQEISFIDDVENAATDLEGLAAFDSNGDGILNSDDDRFADFGVWNDADGDGAVDEGETATLREVGIASINLDGTPVEGAIEFGEVAVANTGSFTLINGQTREFADAALTYFSAAGNLPELDTTSYAFDRKAKKYRIHISGGVAAVDRKRRRSDVSSLAGQLGANTVITTKEGDYGRFAPVVLDLDGDGVEMVRMKRSNARFDYAGDGRSDRTGWLSGDDGFLVIDRNNDGLITEASELTLASENEEARTGLQGLATMDSNRDGVVDASDARFGELRVWQDRNGNGRTDSGELRTLEEAGIVSISLAATGLDDRVKLDRNAVTATTSFTRSNGTTSTAADVSLAYRPAEGSPARSSAFDLASIGFAGLEFSSDLFFRSASGPQLREEFPSIDEVFASLRGDLGGTNSDLFDRFAQPQRSFDIPRERERFGLFGTVGAQSTQALPHERLMFDPAGGELHAQQRFFDSVIEQRWAADHPSITQDGIASIPEDAVTHANDSKGPANSEAELARRLMMIRQEMNAFGVNEAAETDRLRTDTPDHMYFYA</sequence>
<dbReference type="Gene3D" id="2.60.40.3440">
    <property type="match status" value="5"/>
</dbReference>
<dbReference type="eggNOG" id="COG2931">
    <property type="taxonomic scope" value="Bacteria"/>
</dbReference>
<dbReference type="EMBL" id="JMIW01000005">
    <property type="protein sequence ID" value="KEO89373.1"/>
    <property type="molecule type" value="Genomic_DNA"/>
</dbReference>
<dbReference type="SMART" id="SM00736">
    <property type="entry name" value="CADG"/>
    <property type="match status" value="8"/>
</dbReference>
<dbReference type="Pfam" id="PF06594">
    <property type="entry name" value="HCBP_related"/>
    <property type="match status" value="7"/>
</dbReference>
<dbReference type="InterPro" id="IPR050557">
    <property type="entry name" value="RTX_toxin/Mannuronan_C5-epim"/>
</dbReference>
<accession>A0A074MBZ4</accession>
<feature type="domain" description="Dystroglycan-type cadherin-like" evidence="4">
    <location>
        <begin position="6592"/>
        <end position="6688"/>
    </location>
</feature>
<feature type="compositionally biased region" description="Low complexity" evidence="3">
    <location>
        <begin position="3310"/>
        <end position="3322"/>
    </location>
</feature>